<gene>
    <name evidence="2" type="ORF">LVJ94_41440</name>
</gene>
<accession>A0ABZ2L284</accession>
<feature type="compositionally biased region" description="Acidic residues" evidence="1">
    <location>
        <begin position="111"/>
        <end position="125"/>
    </location>
</feature>
<dbReference type="RefSeq" id="WP_394832986.1">
    <property type="nucleotide sequence ID" value="NZ_CP089929.1"/>
</dbReference>
<keyword evidence="3" id="KW-1185">Reference proteome</keyword>
<dbReference type="Proteomes" id="UP001374803">
    <property type="component" value="Chromosome"/>
</dbReference>
<evidence type="ECO:0000313" key="3">
    <source>
        <dbReference type="Proteomes" id="UP001374803"/>
    </source>
</evidence>
<organism evidence="2 3">
    <name type="scientific">Pendulispora rubella</name>
    <dbReference type="NCBI Taxonomy" id="2741070"/>
    <lineage>
        <taxon>Bacteria</taxon>
        <taxon>Pseudomonadati</taxon>
        <taxon>Myxococcota</taxon>
        <taxon>Myxococcia</taxon>
        <taxon>Myxococcales</taxon>
        <taxon>Sorangiineae</taxon>
        <taxon>Pendulisporaceae</taxon>
        <taxon>Pendulispora</taxon>
    </lineage>
</organism>
<proteinExistence type="predicted"/>
<reference evidence="2" key="1">
    <citation type="submission" date="2021-12" db="EMBL/GenBank/DDBJ databases">
        <title>Discovery of the Pendulisporaceae a myxobacterial family with distinct sporulation behavior and unique specialized metabolism.</title>
        <authorList>
            <person name="Garcia R."/>
            <person name="Popoff A."/>
            <person name="Bader C.D."/>
            <person name="Loehr J."/>
            <person name="Walesch S."/>
            <person name="Walt C."/>
            <person name="Boldt J."/>
            <person name="Bunk B."/>
            <person name="Haeckl F.J.F.P.J."/>
            <person name="Gunesch A.P."/>
            <person name="Birkelbach J."/>
            <person name="Nuebel U."/>
            <person name="Pietschmann T."/>
            <person name="Bach T."/>
            <person name="Mueller R."/>
        </authorList>
    </citation>
    <scope>NUCLEOTIDE SEQUENCE</scope>
    <source>
        <strain evidence="2">MSr11367</strain>
    </source>
</reference>
<feature type="region of interest" description="Disordered" evidence="1">
    <location>
        <begin position="102"/>
        <end position="125"/>
    </location>
</feature>
<dbReference type="EMBL" id="CP089983">
    <property type="protein sequence ID" value="WXB03356.1"/>
    <property type="molecule type" value="Genomic_DNA"/>
</dbReference>
<name>A0ABZ2L284_9BACT</name>
<protein>
    <submittedName>
        <fullName evidence="2">Uncharacterized protein</fullName>
    </submittedName>
</protein>
<sequence>MSDQTDAKIKSISVAIVTSVVTTGCAVEATAGNENERVRTQEEATATGNEVDSAARKILMLKSIETFASKNRIHTISKPVGVRDCVECETCVSVSERKLEYEQARVPEQATESDSDNLEAENSLD</sequence>
<evidence type="ECO:0000256" key="1">
    <source>
        <dbReference type="SAM" id="MobiDB-lite"/>
    </source>
</evidence>
<evidence type="ECO:0000313" key="2">
    <source>
        <dbReference type="EMBL" id="WXB03356.1"/>
    </source>
</evidence>